<feature type="compositionally biased region" description="Polar residues" evidence="1">
    <location>
        <begin position="191"/>
        <end position="205"/>
    </location>
</feature>
<feature type="region of interest" description="Disordered" evidence="1">
    <location>
        <begin position="122"/>
        <end position="213"/>
    </location>
</feature>
<proteinExistence type="predicted"/>
<dbReference type="EMBL" id="JAAMPI010001146">
    <property type="protein sequence ID" value="KAF4626469.1"/>
    <property type="molecule type" value="Genomic_DNA"/>
</dbReference>
<dbReference type="OrthoDB" id="3535989at2759"/>
<feature type="compositionally biased region" description="Basic and acidic residues" evidence="1">
    <location>
        <begin position="289"/>
        <end position="308"/>
    </location>
</feature>
<evidence type="ECO:0000256" key="1">
    <source>
        <dbReference type="SAM" id="MobiDB-lite"/>
    </source>
</evidence>
<keyword evidence="2" id="KW-0472">Membrane</keyword>
<evidence type="ECO:0000256" key="2">
    <source>
        <dbReference type="SAM" id="Phobius"/>
    </source>
</evidence>
<dbReference type="Proteomes" id="UP000566819">
    <property type="component" value="Unassembled WGS sequence"/>
</dbReference>
<keyword evidence="2" id="KW-1133">Transmembrane helix</keyword>
<organism evidence="3 4">
    <name type="scientific">Cudoniella acicularis</name>
    <dbReference type="NCBI Taxonomy" id="354080"/>
    <lineage>
        <taxon>Eukaryota</taxon>
        <taxon>Fungi</taxon>
        <taxon>Dikarya</taxon>
        <taxon>Ascomycota</taxon>
        <taxon>Pezizomycotina</taxon>
        <taxon>Leotiomycetes</taxon>
        <taxon>Helotiales</taxon>
        <taxon>Tricladiaceae</taxon>
        <taxon>Cudoniella</taxon>
    </lineage>
</organism>
<evidence type="ECO:0000313" key="4">
    <source>
        <dbReference type="Proteomes" id="UP000566819"/>
    </source>
</evidence>
<protein>
    <submittedName>
        <fullName evidence="3">Uncharacterized protein</fullName>
    </submittedName>
</protein>
<feature type="transmembrane region" description="Helical" evidence="2">
    <location>
        <begin position="84"/>
        <end position="105"/>
    </location>
</feature>
<feature type="region of interest" description="Disordered" evidence="1">
    <location>
        <begin position="252"/>
        <end position="314"/>
    </location>
</feature>
<keyword evidence="2" id="KW-0812">Transmembrane</keyword>
<name>A0A8H4RD05_9HELO</name>
<gene>
    <name evidence="3" type="ORF">G7Y89_g11689</name>
</gene>
<keyword evidence="4" id="KW-1185">Reference proteome</keyword>
<sequence>MSGLNANEARAASTTTALVPLTTIFATPEGSSTPATEANQIPTNIIVATGTPTNYIYSTASSASSSTSVASPSSGPGVSTVAKVTIGLSIPLVCLALLFGILFLFRRRKQKILKRGAQRPQYELGFSPAPTHTTFGDQKLGGGRVDSRSDIRNGSRRDSRMDYRRDSRTEKSRNESRTDSRSTSRLESRFNSRNSTYKSSISPSVHISELASPDDIAPAEHTIYEIGPGKEVEPEVDSEPEIEVASIVELPDTSRRSVKNWGRNRGSSRATEASRESMPTRPMPTRPPPPRDSKTRVARDRIPERPVYDGEGYDEEVNISWLAPTEPATPTSARFA</sequence>
<dbReference type="AlphaFoldDB" id="A0A8H4RD05"/>
<feature type="compositionally biased region" description="Basic and acidic residues" evidence="1">
    <location>
        <begin position="145"/>
        <end position="190"/>
    </location>
</feature>
<reference evidence="3 4" key="1">
    <citation type="submission" date="2020-03" db="EMBL/GenBank/DDBJ databases">
        <title>Draft Genome Sequence of Cudoniella acicularis.</title>
        <authorList>
            <person name="Buettner E."/>
            <person name="Kellner H."/>
        </authorList>
    </citation>
    <scope>NUCLEOTIDE SEQUENCE [LARGE SCALE GENOMIC DNA]</scope>
    <source>
        <strain evidence="3 4">DSM 108380</strain>
    </source>
</reference>
<accession>A0A8H4RD05</accession>
<evidence type="ECO:0000313" key="3">
    <source>
        <dbReference type="EMBL" id="KAF4626469.1"/>
    </source>
</evidence>
<comment type="caution">
    <text evidence="3">The sequence shown here is derived from an EMBL/GenBank/DDBJ whole genome shotgun (WGS) entry which is preliminary data.</text>
</comment>